<reference evidence="3" key="1">
    <citation type="submission" date="2022-11" db="UniProtKB">
        <authorList>
            <consortium name="WormBaseParasite"/>
        </authorList>
    </citation>
    <scope>IDENTIFICATION</scope>
</reference>
<dbReference type="InterPro" id="IPR001304">
    <property type="entry name" value="C-type_lectin-like"/>
</dbReference>
<feature type="domain" description="C-type lectin" evidence="1">
    <location>
        <begin position="12"/>
        <end position="164"/>
    </location>
</feature>
<proteinExistence type="predicted"/>
<dbReference type="CDD" id="cd00037">
    <property type="entry name" value="CLECT"/>
    <property type="match status" value="1"/>
</dbReference>
<keyword evidence="2" id="KW-1185">Reference proteome</keyword>
<dbReference type="Gene3D" id="3.10.100.10">
    <property type="entry name" value="Mannose-Binding Protein A, subunit A"/>
    <property type="match status" value="1"/>
</dbReference>
<evidence type="ECO:0000313" key="2">
    <source>
        <dbReference type="Proteomes" id="UP000887574"/>
    </source>
</evidence>
<organism evidence="2 3">
    <name type="scientific">Ditylenchus dipsaci</name>
    <dbReference type="NCBI Taxonomy" id="166011"/>
    <lineage>
        <taxon>Eukaryota</taxon>
        <taxon>Metazoa</taxon>
        <taxon>Ecdysozoa</taxon>
        <taxon>Nematoda</taxon>
        <taxon>Chromadorea</taxon>
        <taxon>Rhabditida</taxon>
        <taxon>Tylenchina</taxon>
        <taxon>Tylenchomorpha</taxon>
        <taxon>Sphaerularioidea</taxon>
        <taxon>Anguinidae</taxon>
        <taxon>Anguininae</taxon>
        <taxon>Ditylenchus</taxon>
    </lineage>
</organism>
<dbReference type="InterPro" id="IPR016186">
    <property type="entry name" value="C-type_lectin-like/link_sf"/>
</dbReference>
<dbReference type="AlphaFoldDB" id="A0A915ECG3"/>
<evidence type="ECO:0000259" key="1">
    <source>
        <dbReference type="PROSITE" id="PS50041"/>
    </source>
</evidence>
<dbReference type="PROSITE" id="PS50041">
    <property type="entry name" value="C_TYPE_LECTIN_2"/>
    <property type="match status" value="1"/>
</dbReference>
<dbReference type="PANTHER" id="PTHR22803">
    <property type="entry name" value="MANNOSE, PHOSPHOLIPASE, LECTIN RECEPTOR RELATED"/>
    <property type="match status" value="1"/>
</dbReference>
<accession>A0A915ECG3</accession>
<dbReference type="Pfam" id="PF00059">
    <property type="entry name" value="Lectin_C"/>
    <property type="match status" value="1"/>
</dbReference>
<evidence type="ECO:0000313" key="3">
    <source>
        <dbReference type="WBParaSite" id="jg487"/>
    </source>
</evidence>
<sequence length="168" mass="19112">MTHSLYTTCQNFNGSCFFFPYVKHNPIRNQSSARDVCLQNGGDLPSIHSKQENDFLKGILLPVLSHWLGMVIEFENTKINSTVAKVKWTDNSLLDYANPMGQGFRFGSEPWIDVEEGAEVTDEPNNYLQKKTPFSYCTNMLLDPRIEGGWQSNDCSYSFRVICKKPAV</sequence>
<dbReference type="InterPro" id="IPR016187">
    <property type="entry name" value="CTDL_fold"/>
</dbReference>
<dbReference type="Proteomes" id="UP000887574">
    <property type="component" value="Unplaced"/>
</dbReference>
<dbReference type="SUPFAM" id="SSF56436">
    <property type="entry name" value="C-type lectin-like"/>
    <property type="match status" value="1"/>
</dbReference>
<protein>
    <submittedName>
        <fullName evidence="3">C-type lectin domain-containing protein</fullName>
    </submittedName>
</protein>
<dbReference type="SMART" id="SM00034">
    <property type="entry name" value="CLECT"/>
    <property type="match status" value="1"/>
</dbReference>
<dbReference type="InterPro" id="IPR050111">
    <property type="entry name" value="C-type_lectin/snaclec_domain"/>
</dbReference>
<name>A0A915ECG3_9BILA</name>
<dbReference type="WBParaSite" id="jg487">
    <property type="protein sequence ID" value="jg487"/>
    <property type="gene ID" value="jg487"/>
</dbReference>